<dbReference type="RefSeq" id="XP_009169158.1">
    <property type="nucleotide sequence ID" value="XM_009170894.1"/>
</dbReference>
<sequence length="68" mass="8145">MVIEAPFLRGLRGPFYDREIQHWTKVNSSKLLKKKSKLEKKTPKRDDELNAQEHLSNTFFSLFYLGYR</sequence>
<dbReference type="EMBL" id="KL596731">
    <property type="protein sequence ID" value="KER27109.1"/>
    <property type="molecule type" value="Genomic_DNA"/>
</dbReference>
<dbReference type="GeneID" id="20319982"/>
<proteinExistence type="predicted"/>
<evidence type="ECO:0000313" key="2">
    <source>
        <dbReference type="Proteomes" id="UP000054324"/>
    </source>
</evidence>
<gene>
    <name evidence="1" type="ORF">T265_05800</name>
</gene>
<name>A0A075AEV8_OPIVI</name>
<keyword evidence="2" id="KW-1185">Reference proteome</keyword>
<dbReference type="AlphaFoldDB" id="A0A075AEV8"/>
<organism evidence="1 2">
    <name type="scientific">Opisthorchis viverrini</name>
    <name type="common">Southeast Asian liver fluke</name>
    <dbReference type="NCBI Taxonomy" id="6198"/>
    <lineage>
        <taxon>Eukaryota</taxon>
        <taxon>Metazoa</taxon>
        <taxon>Spiralia</taxon>
        <taxon>Lophotrochozoa</taxon>
        <taxon>Platyhelminthes</taxon>
        <taxon>Trematoda</taxon>
        <taxon>Digenea</taxon>
        <taxon>Opisthorchiida</taxon>
        <taxon>Opisthorchiata</taxon>
        <taxon>Opisthorchiidae</taxon>
        <taxon>Opisthorchis</taxon>
    </lineage>
</organism>
<dbReference type="Proteomes" id="UP000054324">
    <property type="component" value="Unassembled WGS sequence"/>
</dbReference>
<reference evidence="1 2" key="1">
    <citation type="submission" date="2013-11" db="EMBL/GenBank/DDBJ databases">
        <title>Opisthorchis viverrini - life in the bile duct.</title>
        <authorList>
            <person name="Young N.D."/>
            <person name="Nagarajan N."/>
            <person name="Lin S.J."/>
            <person name="Korhonen P.K."/>
            <person name="Jex A.R."/>
            <person name="Hall R.S."/>
            <person name="Safavi-Hemami H."/>
            <person name="Kaewkong W."/>
            <person name="Bertrand D."/>
            <person name="Gao S."/>
            <person name="Seet Q."/>
            <person name="Wongkham S."/>
            <person name="Teh B.T."/>
            <person name="Wongkham C."/>
            <person name="Intapan P.M."/>
            <person name="Maleewong W."/>
            <person name="Yang X."/>
            <person name="Hu M."/>
            <person name="Wang Z."/>
            <person name="Hofmann A."/>
            <person name="Sternberg P.W."/>
            <person name="Tan P."/>
            <person name="Wang J."/>
            <person name="Gasser R.B."/>
        </authorList>
    </citation>
    <scope>NUCLEOTIDE SEQUENCE [LARGE SCALE GENOMIC DNA]</scope>
</reference>
<evidence type="ECO:0000313" key="1">
    <source>
        <dbReference type="EMBL" id="KER27109.1"/>
    </source>
</evidence>
<dbReference type="KEGG" id="ovi:T265_05800"/>
<protein>
    <submittedName>
        <fullName evidence="1">Uncharacterized protein</fullName>
    </submittedName>
</protein>
<dbReference type="CTD" id="20319982"/>
<accession>A0A075AEV8</accession>